<dbReference type="InterPro" id="IPR006175">
    <property type="entry name" value="YjgF/YER057c/UK114"/>
</dbReference>
<evidence type="ECO:0000313" key="1">
    <source>
        <dbReference type="EMBL" id="TYC58510.1"/>
    </source>
</evidence>
<organism evidence="1 2">
    <name type="scientific">Zoogloea oleivorans</name>
    <dbReference type="NCBI Taxonomy" id="1552750"/>
    <lineage>
        <taxon>Bacteria</taxon>
        <taxon>Pseudomonadati</taxon>
        <taxon>Pseudomonadota</taxon>
        <taxon>Betaproteobacteria</taxon>
        <taxon>Rhodocyclales</taxon>
        <taxon>Zoogloeaceae</taxon>
        <taxon>Zoogloea</taxon>
    </lineage>
</organism>
<dbReference type="PANTHER" id="PTHR47328">
    <property type="match status" value="1"/>
</dbReference>
<dbReference type="RefSeq" id="WP_148579210.1">
    <property type="nucleotide sequence ID" value="NZ_JAVEUW010000040.1"/>
</dbReference>
<dbReference type="SUPFAM" id="SSF55298">
    <property type="entry name" value="YjgF-like"/>
    <property type="match status" value="1"/>
</dbReference>
<proteinExistence type="predicted"/>
<keyword evidence="2" id="KW-1185">Reference proteome</keyword>
<dbReference type="InterPro" id="IPR035709">
    <property type="entry name" value="YoaB-like"/>
</dbReference>
<dbReference type="Proteomes" id="UP000389128">
    <property type="component" value="Unassembled WGS sequence"/>
</dbReference>
<protein>
    <submittedName>
        <fullName evidence="1">RidA family protein</fullName>
    </submittedName>
</protein>
<dbReference type="Gene3D" id="3.30.1330.40">
    <property type="entry name" value="RutC-like"/>
    <property type="match status" value="1"/>
</dbReference>
<accession>A0A6C2CWK1</accession>
<dbReference type="AlphaFoldDB" id="A0A6C2CWK1"/>
<dbReference type="OrthoDB" id="6899345at2"/>
<reference evidence="1 2" key="1">
    <citation type="submission" date="2019-01" db="EMBL/GenBank/DDBJ databases">
        <title>Zoogloea oleivorans genome sequencing and assembly.</title>
        <authorList>
            <person name="Tancsics A."/>
            <person name="Farkas M."/>
            <person name="Kriszt B."/>
            <person name="Maroti G."/>
            <person name="Horvath B."/>
        </authorList>
    </citation>
    <scope>NUCLEOTIDE SEQUENCE [LARGE SCALE GENOMIC DNA]</scope>
    <source>
        <strain evidence="1 2">Buc</strain>
    </source>
</reference>
<name>A0A6C2CWK1_9RHOO</name>
<dbReference type="Pfam" id="PF01042">
    <property type="entry name" value="Ribonuc_L-PSP"/>
    <property type="match status" value="1"/>
</dbReference>
<dbReference type="PANTHER" id="PTHR47328:SF1">
    <property type="entry name" value="RUTC FAMILY PROTEIN YOAB"/>
    <property type="match status" value="1"/>
</dbReference>
<evidence type="ECO:0000313" key="2">
    <source>
        <dbReference type="Proteomes" id="UP000389128"/>
    </source>
</evidence>
<gene>
    <name evidence="1" type="ORF">ETQ85_11580</name>
</gene>
<dbReference type="InterPro" id="IPR035959">
    <property type="entry name" value="RutC-like_sf"/>
</dbReference>
<comment type="caution">
    <text evidence="1">The sequence shown here is derived from an EMBL/GenBank/DDBJ whole genome shotgun (WGS) entry which is preliminary data.</text>
</comment>
<sequence length="116" mass="12504">MSDIQRAGTTPRYSDFTLHNGVVYCVEVPPDENADITTQTSAMLACLETLLMQAGSSKQRLLMATLYLTDMADYAAVNAAWEAWLPAGSAPSRACVQVVRLAKPGWKVEIAVQAAV</sequence>
<dbReference type="CDD" id="cd06150">
    <property type="entry name" value="YjgF_YER057c_UK114_like_2"/>
    <property type="match status" value="1"/>
</dbReference>
<dbReference type="EMBL" id="SDKK01000009">
    <property type="protein sequence ID" value="TYC58510.1"/>
    <property type="molecule type" value="Genomic_DNA"/>
</dbReference>